<dbReference type="EMBL" id="BJVC01000003">
    <property type="protein sequence ID" value="GEL02397.1"/>
    <property type="molecule type" value="Genomic_DNA"/>
</dbReference>
<sequence>MISVLSGTWSAYNEKGTTIYLSNGVARKAPATLANGATLIVQSGATVSGLTGSNAVIHVLSGGALVDSDIANAGIVVSSGGVTQSNRLNSTETVYASGARSLEDTWFNSGYDNNWAIFANGATVTGATVSSGGYLQVQNGAAGADITVSGGGSAVFVSGTVNGFTATGGGYVQSGNSFHSGLVIGGAFYDTVPVLNGTWSAVALSGATVYSSNGTTVAWPAILGNGAALIVESGAVASGMVGTNVSIQVRDGGTLLASEINNGAIVVLSGGVTRDNALNSTETNYASGARSLDDTWFNSGYDNNWATFANGATVTGAQVSSGGYLQVQNGGRGTDIIVAGGGSAVFVSGTVTGFKAIDGGNVQSGNAYYSGMTLEQVPQNNVNILYGTWSAVSLSGATVFQSGAVSLQWPVALGNGASLLVQSGAVASGIVGTGVAIHVQNGGTLSDSKIDNGAIAVYAGGTTRGNALNSTETNYASGARSLDDVWFNSGYDNNWAIFTNGASVQGAQVLSGGYLQVQNGGSGRDLMIADHGSAVFQPNSVTGFTATGGGYVQSGNAFYSGMTLTHSTYDNVTVLNGSWSAVVLSGETVYQNNGTTVRWPVAMGNGASLIVQSGAVVSGLTGQNVAIHVSSGGTLLESEINNGAIAVYSGGLTRDNALNSTETTYASGARSFDDTWFNSGYDNNWATFTNGASVQGAQVLSGGYLQVQGGGSGQDIAVASGGSAVFVSGTVVGFAAVSGGNVQSATRYYSGMSLAGSAYETVNVLYGTWSAVNSGGATVFQSNGLTLQWPATLGNGAALHVMSGAVASGMSGYGAAVFVSAGGTLENCYIYDGGVNVFSGGVTRENQFNSIPTNFYSGASSVKDVWYNSGYGDDGINVLSGAYLQEITVGNGALMNVQSGVRIVGDVVVGSSGYLESRSPYGGAVTIPPALPPSSGTTLAGVWSAVFVNGATVYQSNGATVQSPVALANGAVLYVMSDAVASGLSGYGVGIHVSYGGTLTDSYIRDGGVVVYGGGTTSANAFNSVPTHVLPGARSVDDVWYNSGYGDDWVVVHQDATAVNPSVGKGGIMYIAPGAEVTTPSLAEGAVLYVNRTPVETCFVTGAMIRTVSGARAVETLSVGDMIACREKEGVTYRPVTWIGSKETRAKPNLPLDQSGLPVRIHADAFGEGRPSSDLLVTAEHCFLVDGRFVPVRMLVNGRSIRYDEEMTAYSYHHIGLDRHSVIFANDLETESYLDTGNSGVFDRQTGADGVIRMRLSSWEHDAAAPLETGRHFVEPIFRALQTRAEDMAGLPCAPSAPTLTEDPGLRLVTGAGTELPLLRRVGDIHLYRLPAGTGKLWIVSHAGRPCDLIGPFVDDRRALGVRIGQITHYAGEMTALVETHLREPALAGWHGLEGGDSRWTDGHALIPLDPNLARSEGLLGIALVGSAVYAVDPAEDVLRRSA</sequence>
<dbReference type="SUPFAM" id="SSF51294">
    <property type="entry name" value="Hedgehog/intein (Hint) domain"/>
    <property type="match status" value="1"/>
</dbReference>
<proteinExistence type="predicted"/>
<evidence type="ECO:0000259" key="1">
    <source>
        <dbReference type="Pfam" id="PF13403"/>
    </source>
</evidence>
<keyword evidence="3" id="KW-1185">Reference proteome</keyword>
<dbReference type="Gene3D" id="2.160.20.20">
    <property type="match status" value="4"/>
</dbReference>
<protein>
    <recommendedName>
        <fullName evidence="1">Hedgehog/Intein (Hint) domain-containing protein</fullName>
    </recommendedName>
</protein>
<dbReference type="InterPro" id="IPR036844">
    <property type="entry name" value="Hint_dom_sf"/>
</dbReference>
<dbReference type="SMART" id="SM00710">
    <property type="entry name" value="PbH1"/>
    <property type="match status" value="7"/>
</dbReference>
<name>A0A511BPZ1_9PROT</name>
<gene>
    <name evidence="2" type="ORF">SSA02_15600</name>
</gene>
<comment type="caution">
    <text evidence="2">The sequence shown here is derived from an EMBL/GenBank/DDBJ whole genome shotgun (WGS) entry which is preliminary data.</text>
</comment>
<evidence type="ECO:0000313" key="3">
    <source>
        <dbReference type="Proteomes" id="UP000321405"/>
    </source>
</evidence>
<dbReference type="Proteomes" id="UP000321405">
    <property type="component" value="Unassembled WGS sequence"/>
</dbReference>
<dbReference type="InterPro" id="IPR006626">
    <property type="entry name" value="PbH1"/>
</dbReference>
<dbReference type="InterPro" id="IPR012332">
    <property type="entry name" value="Autotransporter_pectin_lyase_C"/>
</dbReference>
<dbReference type="InterPro" id="IPR028992">
    <property type="entry name" value="Hedgehog/Intein_dom"/>
</dbReference>
<accession>A0A511BPZ1</accession>
<dbReference type="RefSeq" id="WP_186807720.1">
    <property type="nucleotide sequence ID" value="NZ_BJVC01000003.1"/>
</dbReference>
<feature type="domain" description="Hedgehog/Intein (Hint)" evidence="1">
    <location>
        <begin position="1097"/>
        <end position="1236"/>
    </location>
</feature>
<dbReference type="Pfam" id="PF13403">
    <property type="entry name" value="Hint_2"/>
    <property type="match status" value="1"/>
</dbReference>
<evidence type="ECO:0000313" key="2">
    <source>
        <dbReference type="EMBL" id="GEL02397.1"/>
    </source>
</evidence>
<reference evidence="2 3" key="1">
    <citation type="submission" date="2019-07" db="EMBL/GenBank/DDBJ databases">
        <title>Whole genome shotgun sequence of Swaminathania salitolerans NBRC 104436.</title>
        <authorList>
            <person name="Hosoyama A."/>
            <person name="Uohara A."/>
            <person name="Ohji S."/>
            <person name="Ichikawa N."/>
        </authorList>
    </citation>
    <scope>NUCLEOTIDE SEQUENCE [LARGE SCALE GENOMIC DNA]</scope>
    <source>
        <strain evidence="2 3">NBRC 104436</strain>
    </source>
</reference>
<organism evidence="2 3">
    <name type="scientific">Swaminathania salitolerans</name>
    <dbReference type="NCBI Taxonomy" id="182838"/>
    <lineage>
        <taxon>Bacteria</taxon>
        <taxon>Pseudomonadati</taxon>
        <taxon>Pseudomonadota</taxon>
        <taxon>Alphaproteobacteria</taxon>
        <taxon>Acetobacterales</taxon>
        <taxon>Acetobacteraceae</taxon>
        <taxon>Swaminathania</taxon>
    </lineage>
</organism>